<organism evidence="1 2">
    <name type="scientific">Tenacibaculum phage pT24</name>
    <dbReference type="NCBI Taxonomy" id="1880590"/>
    <lineage>
        <taxon>Viruses</taxon>
        <taxon>Duplodnaviria</taxon>
        <taxon>Heunggongvirae</taxon>
        <taxon>Uroviricota</taxon>
        <taxon>Caudoviricetes</taxon>
        <taxon>Kungbxnavirus</taxon>
        <taxon>Kungbxnavirus pT24</taxon>
    </lineage>
</organism>
<keyword evidence="2" id="KW-1185">Reference proteome</keyword>
<sequence>MDILKRKLLNVGESCYFFVSSVEDPYDYIRMKGVIEEVHSVKDEQVVYRIRLTNIFENGDVINTYMNRNSYRGFDLKRKVNRTRLMYSFDCKSVVEFIENKLEDFLFEASSAMVFPNREEMEKEYKSICNYIYEYLHEIMERNKKRGS</sequence>
<dbReference type="Proteomes" id="UP000224877">
    <property type="component" value="Segment"/>
</dbReference>
<reference evidence="1 2" key="1">
    <citation type="submission" date="2016-07" db="EMBL/GenBank/DDBJ databases">
        <title>Characterization of three bacteriophages infecting bacteria isolated from shrimp culture pond water.</title>
        <authorList>
            <person name="Khoa H.V."/>
        </authorList>
    </citation>
    <scope>NUCLEOTIDE SEQUENCE [LARGE SCALE GENOMIC DNA]</scope>
</reference>
<proteinExistence type="predicted"/>
<gene>
    <name evidence="1" type="ORF">BPT24_181</name>
</gene>
<evidence type="ECO:0000313" key="1">
    <source>
        <dbReference type="EMBL" id="BAV39306.1"/>
    </source>
</evidence>
<name>A0A1B4XWW5_9CAUD</name>
<protein>
    <submittedName>
        <fullName evidence="1">Uncharacterized protein</fullName>
    </submittedName>
</protein>
<dbReference type="EMBL" id="LC168164">
    <property type="protein sequence ID" value="BAV39306.1"/>
    <property type="molecule type" value="Genomic_DNA"/>
</dbReference>
<accession>A0A1B4XWW5</accession>
<evidence type="ECO:0000313" key="2">
    <source>
        <dbReference type="Proteomes" id="UP000224877"/>
    </source>
</evidence>